<dbReference type="AlphaFoldDB" id="A0A5C6EV72"/>
<comment type="caution">
    <text evidence="2">The sequence shown here is derived from an EMBL/GenBank/DDBJ whole genome shotgun (WGS) entry which is preliminary data.</text>
</comment>
<name>A0A5C6EV72_9BACT</name>
<dbReference type="Proteomes" id="UP000317977">
    <property type="component" value="Unassembled WGS sequence"/>
</dbReference>
<proteinExistence type="predicted"/>
<evidence type="ECO:0000256" key="1">
    <source>
        <dbReference type="SAM" id="SignalP"/>
    </source>
</evidence>
<sequence precursor="true">MKILLAVLTFTLAHVATADEPWMYPVNVDLPLSRVELSSMRMSNSYAADSDGVKPFEGTTRVVHVDVATFDEIVKWYAERIGETRLPQTLDRFVDEGKTGPGIGFFKTAELSLASHLSFRFTPEQKHITILHTEETGDVVAVSLLGLNHETNIHVLRHRRHAHAIAPKAGEPDDARESPR</sequence>
<evidence type="ECO:0000313" key="2">
    <source>
        <dbReference type="EMBL" id="TWU51536.1"/>
    </source>
</evidence>
<organism evidence="2 3">
    <name type="scientific">Rubripirellula reticaptiva</name>
    <dbReference type="NCBI Taxonomy" id="2528013"/>
    <lineage>
        <taxon>Bacteria</taxon>
        <taxon>Pseudomonadati</taxon>
        <taxon>Planctomycetota</taxon>
        <taxon>Planctomycetia</taxon>
        <taxon>Pirellulales</taxon>
        <taxon>Pirellulaceae</taxon>
        <taxon>Rubripirellula</taxon>
    </lineage>
</organism>
<gene>
    <name evidence="2" type="ORF">Poly59_31280</name>
</gene>
<keyword evidence="1" id="KW-0732">Signal</keyword>
<keyword evidence="3" id="KW-1185">Reference proteome</keyword>
<feature type="chain" id="PRO_5022735602" evidence="1">
    <location>
        <begin position="19"/>
        <end position="180"/>
    </location>
</feature>
<evidence type="ECO:0000313" key="3">
    <source>
        <dbReference type="Proteomes" id="UP000317977"/>
    </source>
</evidence>
<reference evidence="2 3" key="1">
    <citation type="submission" date="2019-02" db="EMBL/GenBank/DDBJ databases">
        <title>Deep-cultivation of Planctomycetes and their phenomic and genomic characterization uncovers novel biology.</title>
        <authorList>
            <person name="Wiegand S."/>
            <person name="Jogler M."/>
            <person name="Boedeker C."/>
            <person name="Pinto D."/>
            <person name="Vollmers J."/>
            <person name="Rivas-Marin E."/>
            <person name="Kohn T."/>
            <person name="Peeters S.H."/>
            <person name="Heuer A."/>
            <person name="Rast P."/>
            <person name="Oberbeckmann S."/>
            <person name="Bunk B."/>
            <person name="Jeske O."/>
            <person name="Meyerdierks A."/>
            <person name="Storesund J.E."/>
            <person name="Kallscheuer N."/>
            <person name="Luecker S."/>
            <person name="Lage O.M."/>
            <person name="Pohl T."/>
            <person name="Merkel B.J."/>
            <person name="Hornburger P."/>
            <person name="Mueller R.-W."/>
            <person name="Bruemmer F."/>
            <person name="Labrenz M."/>
            <person name="Spormann A.M."/>
            <person name="Op Den Camp H."/>
            <person name="Overmann J."/>
            <person name="Amann R."/>
            <person name="Jetten M.S.M."/>
            <person name="Mascher T."/>
            <person name="Medema M.H."/>
            <person name="Devos D.P."/>
            <person name="Kaster A.-K."/>
            <person name="Ovreas L."/>
            <person name="Rohde M."/>
            <person name="Galperin M.Y."/>
            <person name="Jogler C."/>
        </authorList>
    </citation>
    <scope>NUCLEOTIDE SEQUENCE [LARGE SCALE GENOMIC DNA]</scope>
    <source>
        <strain evidence="2 3">Poly59</strain>
    </source>
</reference>
<feature type="signal peptide" evidence="1">
    <location>
        <begin position="1"/>
        <end position="18"/>
    </location>
</feature>
<protein>
    <submittedName>
        <fullName evidence="2">Uncharacterized protein</fullName>
    </submittedName>
</protein>
<dbReference type="EMBL" id="SJPX01000003">
    <property type="protein sequence ID" value="TWU51536.1"/>
    <property type="molecule type" value="Genomic_DNA"/>
</dbReference>
<accession>A0A5C6EV72</accession>